<dbReference type="PANTHER" id="PTHR33608">
    <property type="entry name" value="BLL2464 PROTEIN"/>
    <property type="match status" value="1"/>
</dbReference>
<evidence type="ECO:0000313" key="3">
    <source>
        <dbReference type="Proteomes" id="UP000501891"/>
    </source>
</evidence>
<dbReference type="Proteomes" id="UP000501891">
    <property type="component" value="Chromosome"/>
</dbReference>
<sequence length="297" mass="32559">MVTTAAAALRAQHRAEDLALRLPPLLVAAERVASTVAQGVHGRRRVGTGETFWQFRRYQPGDAAQAIDWRQSAKNRHVFVRENEWEAAQTVWLWRDASPSMDWRSDKALPTKRERADLLSLALAVLLVRGGERTAFLSSGVAPSAARSILPRLALHLAERAGRPEGEGLPAVEPLPRHAQLVIIGDLLSPLDEIQKVVSGFTGRGLRGHLVQLLDPAEEMLPFDGRVEFRGLEGESSLLIPRVEGIREAYLERLAAQRAGLAAIARAAGWTLIPHRTDKPPQTALLALWGALAREAV</sequence>
<name>A0A858R9N5_9PROT</name>
<dbReference type="PANTHER" id="PTHR33608:SF6">
    <property type="entry name" value="BLL2464 PROTEIN"/>
    <property type="match status" value="1"/>
</dbReference>
<dbReference type="AlphaFoldDB" id="A0A858R9N5"/>
<proteinExistence type="predicted"/>
<dbReference type="EMBL" id="CP051775">
    <property type="protein sequence ID" value="QJE74190.1"/>
    <property type="molecule type" value="Genomic_DNA"/>
</dbReference>
<dbReference type="InterPro" id="IPR002881">
    <property type="entry name" value="DUF58"/>
</dbReference>
<protein>
    <submittedName>
        <fullName evidence="2">DUF58 domain-containing protein</fullName>
    </submittedName>
</protein>
<dbReference type="KEGG" id="acru:HHL28_14850"/>
<keyword evidence="3" id="KW-1185">Reference proteome</keyword>
<gene>
    <name evidence="2" type="ORF">HHL28_14850</name>
</gene>
<accession>A0A858R9N5</accession>
<evidence type="ECO:0000313" key="2">
    <source>
        <dbReference type="EMBL" id="QJE74190.1"/>
    </source>
</evidence>
<feature type="domain" description="DUF58" evidence="1">
    <location>
        <begin position="55"/>
        <end position="259"/>
    </location>
</feature>
<evidence type="ECO:0000259" key="1">
    <source>
        <dbReference type="Pfam" id="PF01882"/>
    </source>
</evidence>
<reference evidence="2" key="1">
    <citation type="submission" date="2020-04" db="EMBL/GenBank/DDBJ databases">
        <title>A desert anoxygenic phototrophic bacterium fixes CO2 using RubisCO under aerobic conditions.</title>
        <authorList>
            <person name="Tang K."/>
        </authorList>
    </citation>
    <scope>NUCLEOTIDE SEQUENCE [LARGE SCALE GENOMIC DNA]</scope>
    <source>
        <strain evidence="2">MIMtkB3</strain>
    </source>
</reference>
<organism evidence="2 3">
    <name type="scientific">Aerophototrophica crusticola</name>
    <dbReference type="NCBI Taxonomy" id="1709002"/>
    <lineage>
        <taxon>Bacteria</taxon>
        <taxon>Pseudomonadati</taxon>
        <taxon>Pseudomonadota</taxon>
        <taxon>Alphaproteobacteria</taxon>
        <taxon>Rhodospirillales</taxon>
        <taxon>Rhodospirillaceae</taxon>
        <taxon>Aerophototrophica</taxon>
    </lineage>
</organism>
<dbReference type="Pfam" id="PF01882">
    <property type="entry name" value="DUF58"/>
    <property type="match status" value="1"/>
</dbReference>